<proteinExistence type="predicted"/>
<keyword evidence="2" id="KW-1185">Reference proteome</keyword>
<dbReference type="EMBL" id="MCOG01000043">
    <property type="protein sequence ID" value="ORY70535.1"/>
    <property type="molecule type" value="Genomic_DNA"/>
</dbReference>
<gene>
    <name evidence="1" type="ORF">LY90DRAFT_667389</name>
</gene>
<comment type="caution">
    <text evidence="1">The sequence shown here is derived from an EMBL/GenBank/DDBJ whole genome shotgun (WGS) entry which is preliminary data.</text>
</comment>
<accession>A0A1Y2EIB2</accession>
<name>A0A1Y2EIB2_9FUNG</name>
<protein>
    <submittedName>
        <fullName evidence="1">Uncharacterized protein</fullName>
    </submittedName>
</protein>
<reference evidence="1 2" key="1">
    <citation type="submission" date="2016-08" db="EMBL/GenBank/DDBJ databases">
        <title>A Parts List for Fungal Cellulosomes Revealed by Comparative Genomics.</title>
        <authorList>
            <consortium name="DOE Joint Genome Institute"/>
            <person name="Haitjema C.H."/>
            <person name="Gilmore S.P."/>
            <person name="Henske J.K."/>
            <person name="Solomon K.V."/>
            <person name="De Groot R."/>
            <person name="Kuo A."/>
            <person name="Mondo S.J."/>
            <person name="Salamov A.A."/>
            <person name="Labutti K."/>
            <person name="Zhao Z."/>
            <person name="Chiniquy J."/>
            <person name="Barry K."/>
            <person name="Brewer H.M."/>
            <person name="Purvine S.O."/>
            <person name="Wright A.T."/>
            <person name="Boxma B."/>
            <person name="Van Alen T."/>
            <person name="Hackstein J.H."/>
            <person name="Baker S.E."/>
            <person name="Grigoriev I.V."/>
            <person name="O'Malley M.A."/>
        </authorList>
    </citation>
    <scope>NUCLEOTIDE SEQUENCE [LARGE SCALE GENOMIC DNA]</scope>
    <source>
        <strain evidence="1 2">G1</strain>
    </source>
</reference>
<sequence length="262" mass="30079">MILNAGYDIGTPCNSGRRGELLNPNKPNRPPTASMWYNNKDTHSIPGFKFIGQGDKGKSECIPGDIITDSKHMGIVAEEKTSISASSRVWDLLKVVHNNWGFRGNEKKKKKPPVSISNDLTAEYNEINYCNSCLCYYDDTYTDIEYLDYPTDYLDDDYFNYDETTEYLWDDEPNQEQTTTTKISSTAKNTSTTTIKITTTIYSYETDTDDPSDTRFNDDQHYNYDEENDDEEQNSDKKFWLLVGLGAIWSAITYIFCCHCCH</sequence>
<evidence type="ECO:0000313" key="2">
    <source>
        <dbReference type="Proteomes" id="UP000193920"/>
    </source>
</evidence>
<organism evidence="1 2">
    <name type="scientific">Neocallimastix californiae</name>
    <dbReference type="NCBI Taxonomy" id="1754190"/>
    <lineage>
        <taxon>Eukaryota</taxon>
        <taxon>Fungi</taxon>
        <taxon>Fungi incertae sedis</taxon>
        <taxon>Chytridiomycota</taxon>
        <taxon>Chytridiomycota incertae sedis</taxon>
        <taxon>Neocallimastigomycetes</taxon>
        <taxon>Neocallimastigales</taxon>
        <taxon>Neocallimastigaceae</taxon>
        <taxon>Neocallimastix</taxon>
    </lineage>
</organism>
<dbReference type="Proteomes" id="UP000193920">
    <property type="component" value="Unassembled WGS sequence"/>
</dbReference>
<evidence type="ECO:0000313" key="1">
    <source>
        <dbReference type="EMBL" id="ORY70535.1"/>
    </source>
</evidence>
<dbReference type="AlphaFoldDB" id="A0A1Y2EIB2"/>